<dbReference type="SMART" id="SM00387">
    <property type="entry name" value="HATPase_c"/>
    <property type="match status" value="1"/>
</dbReference>
<dbReference type="EC" id="2.7.13.3" evidence="3"/>
<feature type="modified residue" description="4-aspartylphosphate" evidence="10">
    <location>
        <position position="689"/>
    </location>
</feature>
<dbReference type="InterPro" id="IPR011006">
    <property type="entry name" value="CheY-like_superfamily"/>
</dbReference>
<dbReference type="CDD" id="cd00082">
    <property type="entry name" value="HisKA"/>
    <property type="match status" value="1"/>
</dbReference>
<dbReference type="SMART" id="SM00448">
    <property type="entry name" value="REC"/>
    <property type="match status" value="2"/>
</dbReference>
<gene>
    <name evidence="14" type="ORF">CLOSTASPAR_04179</name>
</gene>
<dbReference type="Pfam" id="PF00512">
    <property type="entry name" value="HisKA"/>
    <property type="match status" value="1"/>
</dbReference>
<dbReference type="CDD" id="cd16922">
    <property type="entry name" value="HATPase_EvgS-ArcB-TorS-like"/>
    <property type="match status" value="1"/>
</dbReference>
<protein>
    <recommendedName>
        <fullName evidence="9">Circadian input-output histidine kinase CikA</fullName>
        <ecNumber evidence="3">2.7.13.3</ecNumber>
    </recommendedName>
    <alternativeName>
        <fullName evidence="4">Stage 0 sporulation protein A homolog</fullName>
    </alternativeName>
</protein>
<comment type="caution">
    <text evidence="14">The sequence shown here is derived from an EMBL/GenBank/DDBJ whole genome shotgun (WGS) entry which is preliminary data.</text>
</comment>
<dbReference type="SMART" id="SM00388">
    <property type="entry name" value="HisKA"/>
    <property type="match status" value="1"/>
</dbReference>
<dbReference type="SUPFAM" id="SSF47384">
    <property type="entry name" value="Homodimeric domain of signal transducing histidine kinase"/>
    <property type="match status" value="1"/>
</dbReference>
<dbReference type="PANTHER" id="PTHR45339:SF1">
    <property type="entry name" value="HYBRID SIGNAL TRANSDUCTION HISTIDINE KINASE J"/>
    <property type="match status" value="1"/>
</dbReference>
<keyword evidence="6" id="KW-0808">Transferase</keyword>
<feature type="domain" description="Response regulatory" evidence="13">
    <location>
        <begin position="637"/>
        <end position="758"/>
    </location>
</feature>
<evidence type="ECO:0000313" key="15">
    <source>
        <dbReference type="Proteomes" id="UP000004756"/>
    </source>
</evidence>
<dbReference type="Pfam" id="PF12729">
    <property type="entry name" value="4HB_MCP_1"/>
    <property type="match status" value="1"/>
</dbReference>
<dbReference type="AlphaFoldDB" id="C0D4I5"/>
<dbReference type="PROSITE" id="PS50109">
    <property type="entry name" value="HIS_KIN"/>
    <property type="match status" value="1"/>
</dbReference>
<dbReference type="SUPFAM" id="SSF52172">
    <property type="entry name" value="CheY-like"/>
    <property type="match status" value="2"/>
</dbReference>
<dbReference type="InterPro" id="IPR036890">
    <property type="entry name" value="HATPase_C_sf"/>
</dbReference>
<sequence>MIVRLKAVTCHFGILYQRRSCGLKLQTKLSRVTIVICAIAILFAAASGYMINSMRNTAQSMYEHPYTVTNTARAMRSRLLDMKQFVGIFLTRSFESEEKARELFDERYAMQNEAIAAIRESYLGPAEDVTALQKAMDGLIEIQDEALRFVGTHSEEDILSFIEERVYPYYDEVNDCLERILVSSDKRIYQLMEDITHTTVASIGTALLLTFFIVFLTMYSNMVERTSIKELKARERELHEALLLAQKANNAKKDFLSRMSHEIRTPMNAIIGMAAIAGAHLDDRGRIEDCLTKITFSSRHLLSLINDVLDMSKIDAGKLTVNHEPFRIGQLTESVVSVIDSQARTQEKIFECDISGIRQERLIGDYLRVNQILLNLLSNSVKFTPRGGMIRLEIKEIEDQKGRTFLQFVVSDTGIGMSEEFLERLYLPFEQADGQISQKYGGTGLGMAITNNLVELLGGSIDVKSRLGEGTVFTVKLPFDLPEDSEEYHVRELETLRVLVVDDEEYDRIHANILLKRLGIAAQFAKSGREAIKAVLEAQEAGTGYDVCIVDWRMPNMDGIEVTRKIRETAGSDVLMIVLSAFDWSEIDEEGRRAGVNAFIAKPLLESPLRNVLESVLGADISSKEPEAAQSNCTGSRLLLAEDNALNMEIAVELLQMAGAESDCAVNGKEAVEKFEDSPAGYYDAILMDVQMPVMDGYTATRKIRAGGHPDAKTIPIIAMTANIFSEDIDAAYAAGMNGHMAKPIDAKTLYQTIAGVLKL</sequence>
<evidence type="ECO:0000256" key="8">
    <source>
        <dbReference type="ARBA" id="ARBA00024867"/>
    </source>
</evidence>
<evidence type="ECO:0000256" key="11">
    <source>
        <dbReference type="SAM" id="Phobius"/>
    </source>
</evidence>
<evidence type="ECO:0000256" key="4">
    <source>
        <dbReference type="ARBA" id="ARBA00018672"/>
    </source>
</evidence>
<dbReference type="Proteomes" id="UP000004756">
    <property type="component" value="Unassembled WGS sequence"/>
</dbReference>
<dbReference type="Gene3D" id="3.30.565.10">
    <property type="entry name" value="Histidine kinase-like ATPase, C-terminal domain"/>
    <property type="match status" value="1"/>
</dbReference>
<dbReference type="EMBL" id="ACCJ01000340">
    <property type="protein sequence ID" value="EEG53728.1"/>
    <property type="molecule type" value="Genomic_DNA"/>
</dbReference>
<comment type="function">
    <text evidence="8">May play the central regulatory role in sporulation. It may be an element of the effector pathway responsible for the activation of sporulation genes in response to nutritional stress. Spo0A may act in concert with spo0H (a sigma factor) to control the expression of some genes that are critical to the sporulation process.</text>
</comment>
<dbReference type="SUPFAM" id="SSF55874">
    <property type="entry name" value="ATPase domain of HSP90 chaperone/DNA topoisomerase II/histidine kinase"/>
    <property type="match status" value="1"/>
</dbReference>
<dbReference type="InterPro" id="IPR005467">
    <property type="entry name" value="His_kinase_dom"/>
</dbReference>
<keyword evidence="11" id="KW-0812">Transmembrane</keyword>
<dbReference type="Pfam" id="PF02518">
    <property type="entry name" value="HATPase_c"/>
    <property type="match status" value="1"/>
</dbReference>
<dbReference type="InterPro" id="IPR003594">
    <property type="entry name" value="HATPase_dom"/>
</dbReference>
<evidence type="ECO:0000256" key="2">
    <source>
        <dbReference type="ARBA" id="ARBA00006402"/>
    </source>
</evidence>
<dbReference type="PANTHER" id="PTHR45339">
    <property type="entry name" value="HYBRID SIGNAL TRANSDUCTION HISTIDINE KINASE J"/>
    <property type="match status" value="1"/>
</dbReference>
<evidence type="ECO:0000256" key="6">
    <source>
        <dbReference type="ARBA" id="ARBA00022777"/>
    </source>
</evidence>
<comment type="catalytic activity">
    <reaction evidence="1">
        <text>ATP + protein L-histidine = ADP + protein N-phospho-L-histidine.</text>
        <dbReference type="EC" id="2.7.13.3"/>
    </reaction>
</comment>
<keyword evidence="11" id="KW-1133">Transmembrane helix</keyword>
<evidence type="ECO:0000256" key="7">
    <source>
        <dbReference type="ARBA" id="ARBA00023012"/>
    </source>
</evidence>
<dbReference type="CDD" id="cd17546">
    <property type="entry name" value="REC_hyHK_CKI1_RcsC-like"/>
    <property type="match status" value="2"/>
</dbReference>
<dbReference type="GO" id="GO:0000155">
    <property type="term" value="F:phosphorelay sensor kinase activity"/>
    <property type="evidence" value="ECO:0007669"/>
    <property type="project" value="InterPro"/>
</dbReference>
<evidence type="ECO:0000256" key="3">
    <source>
        <dbReference type="ARBA" id="ARBA00012438"/>
    </source>
</evidence>
<dbReference type="Gene3D" id="1.10.287.130">
    <property type="match status" value="1"/>
</dbReference>
<proteinExistence type="inferred from homology"/>
<reference evidence="14 15" key="1">
    <citation type="submission" date="2009-01" db="EMBL/GenBank/DDBJ databases">
        <authorList>
            <person name="Fulton L."/>
            <person name="Clifton S."/>
            <person name="Fulton B."/>
            <person name="Xu J."/>
            <person name="Minx P."/>
            <person name="Pepin K.H."/>
            <person name="Johnson M."/>
            <person name="Bhonagiri V."/>
            <person name="Nash W.E."/>
            <person name="Mardis E.R."/>
            <person name="Wilson R.K."/>
        </authorList>
    </citation>
    <scope>NUCLEOTIDE SEQUENCE [LARGE SCALE GENOMIC DNA]</scope>
    <source>
        <strain evidence="14 15">DSM 15981</strain>
    </source>
</reference>
<keyword evidence="5 10" id="KW-0597">Phosphoprotein</keyword>
<dbReference type="FunFam" id="3.30.565.10:FF:000010">
    <property type="entry name" value="Sensor histidine kinase RcsC"/>
    <property type="match status" value="1"/>
</dbReference>
<evidence type="ECO:0000256" key="9">
    <source>
        <dbReference type="ARBA" id="ARBA00074306"/>
    </source>
</evidence>
<feature type="transmembrane region" description="Helical" evidence="11">
    <location>
        <begin position="32"/>
        <end position="51"/>
    </location>
</feature>
<evidence type="ECO:0000259" key="12">
    <source>
        <dbReference type="PROSITE" id="PS50109"/>
    </source>
</evidence>
<evidence type="ECO:0000256" key="5">
    <source>
        <dbReference type="ARBA" id="ARBA00022553"/>
    </source>
</evidence>
<dbReference type="InterPro" id="IPR001789">
    <property type="entry name" value="Sig_transdc_resp-reg_receiver"/>
</dbReference>
<dbReference type="InterPro" id="IPR036097">
    <property type="entry name" value="HisK_dim/P_sf"/>
</dbReference>
<dbReference type="Pfam" id="PF00072">
    <property type="entry name" value="Response_reg"/>
    <property type="match status" value="2"/>
</dbReference>
<dbReference type="PRINTS" id="PR00344">
    <property type="entry name" value="BCTRLSENSOR"/>
</dbReference>
<dbReference type="InterPro" id="IPR024478">
    <property type="entry name" value="HlyB_4HB_MCP"/>
</dbReference>
<evidence type="ECO:0000256" key="10">
    <source>
        <dbReference type="PROSITE-ProRule" id="PRU00169"/>
    </source>
</evidence>
<comment type="similarity">
    <text evidence="2">In the N-terminal section; belongs to the phytochrome family.</text>
</comment>
<dbReference type="HOGENOM" id="CLU_000445_114_21_9"/>
<feature type="domain" description="Response regulatory" evidence="13">
    <location>
        <begin position="497"/>
        <end position="617"/>
    </location>
</feature>
<keyword evidence="6" id="KW-0418">Kinase</keyword>
<keyword evidence="15" id="KW-1185">Reference proteome</keyword>
<organism evidence="14 15">
    <name type="scientific">[Clostridium] asparagiforme DSM 15981</name>
    <dbReference type="NCBI Taxonomy" id="518636"/>
    <lineage>
        <taxon>Bacteria</taxon>
        <taxon>Bacillati</taxon>
        <taxon>Bacillota</taxon>
        <taxon>Clostridia</taxon>
        <taxon>Lachnospirales</taxon>
        <taxon>Lachnospiraceae</taxon>
        <taxon>Enterocloster</taxon>
    </lineage>
</organism>
<dbReference type="PROSITE" id="PS50110">
    <property type="entry name" value="RESPONSE_REGULATORY"/>
    <property type="match status" value="2"/>
</dbReference>
<dbReference type="InterPro" id="IPR003661">
    <property type="entry name" value="HisK_dim/P_dom"/>
</dbReference>
<evidence type="ECO:0000313" key="14">
    <source>
        <dbReference type="EMBL" id="EEG53728.1"/>
    </source>
</evidence>
<accession>C0D4I5</accession>
<dbReference type="Gene3D" id="3.40.50.2300">
    <property type="match status" value="2"/>
</dbReference>
<keyword evidence="11" id="KW-0472">Membrane</keyword>
<evidence type="ECO:0000259" key="13">
    <source>
        <dbReference type="PROSITE" id="PS50110"/>
    </source>
</evidence>
<dbReference type="InterPro" id="IPR004358">
    <property type="entry name" value="Sig_transdc_His_kin-like_C"/>
</dbReference>
<reference evidence="14 15" key="2">
    <citation type="submission" date="2009-02" db="EMBL/GenBank/DDBJ databases">
        <title>Draft genome sequence of Clostridium asparagiforme (DSM 15981).</title>
        <authorList>
            <person name="Sudarsanam P."/>
            <person name="Ley R."/>
            <person name="Guruge J."/>
            <person name="Turnbaugh P.J."/>
            <person name="Mahowald M."/>
            <person name="Liep D."/>
            <person name="Gordon J."/>
        </authorList>
    </citation>
    <scope>NUCLEOTIDE SEQUENCE [LARGE SCALE GENOMIC DNA]</scope>
    <source>
        <strain evidence="14 15">DSM 15981</strain>
    </source>
</reference>
<evidence type="ECO:0000256" key="1">
    <source>
        <dbReference type="ARBA" id="ARBA00000085"/>
    </source>
</evidence>
<feature type="transmembrane region" description="Helical" evidence="11">
    <location>
        <begin position="195"/>
        <end position="219"/>
    </location>
</feature>
<feature type="modified residue" description="4-aspartylphosphate" evidence="10">
    <location>
        <position position="551"/>
    </location>
</feature>
<keyword evidence="7" id="KW-0902">Two-component regulatory system</keyword>
<name>C0D4I5_9FIRM</name>
<feature type="domain" description="Histidine kinase" evidence="12">
    <location>
        <begin position="258"/>
        <end position="481"/>
    </location>
</feature>